<evidence type="ECO:0000256" key="10">
    <source>
        <dbReference type="RuleBase" id="RU003355"/>
    </source>
</evidence>
<evidence type="ECO:0000256" key="4">
    <source>
        <dbReference type="ARBA" id="ARBA00022729"/>
    </source>
</evidence>
<feature type="domain" description="Inhibitor I9" evidence="13">
    <location>
        <begin position="35"/>
        <end position="112"/>
    </location>
</feature>
<evidence type="ECO:0000259" key="12">
    <source>
        <dbReference type="Pfam" id="PF00082"/>
    </source>
</evidence>
<accession>A0AAV1DL12</accession>
<feature type="chain" id="PRO_5043393159" evidence="11">
    <location>
        <begin position="24"/>
        <end position="735"/>
    </location>
</feature>
<dbReference type="AlphaFoldDB" id="A0AAV1DL12"/>
<dbReference type="GO" id="GO:0006508">
    <property type="term" value="P:proteolysis"/>
    <property type="evidence" value="ECO:0007669"/>
    <property type="project" value="UniProtKB-KW"/>
</dbReference>
<gene>
    <name evidence="15" type="ORF">OLC1_LOCUS15697</name>
</gene>
<keyword evidence="3 9" id="KW-0645">Protease</keyword>
<keyword evidence="6 9" id="KW-0720">Serine protease</keyword>
<dbReference type="PRINTS" id="PR00723">
    <property type="entry name" value="SUBTILISIN"/>
</dbReference>
<feature type="active site" description="Charge relay system" evidence="8 9">
    <location>
        <position position="198"/>
    </location>
</feature>
<evidence type="ECO:0000256" key="1">
    <source>
        <dbReference type="ARBA" id="ARBA00004613"/>
    </source>
</evidence>
<keyword evidence="7" id="KW-0325">Glycoprotein</keyword>
<dbReference type="InterPro" id="IPR045051">
    <property type="entry name" value="SBT"/>
</dbReference>
<reference evidence="15" key="1">
    <citation type="submission" date="2023-03" db="EMBL/GenBank/DDBJ databases">
        <authorList>
            <person name="Julca I."/>
        </authorList>
    </citation>
    <scope>NUCLEOTIDE SEQUENCE</scope>
</reference>
<evidence type="ECO:0000313" key="15">
    <source>
        <dbReference type="EMBL" id="CAI9107367.1"/>
    </source>
</evidence>
<dbReference type="Gene3D" id="3.50.30.30">
    <property type="match status" value="1"/>
</dbReference>
<evidence type="ECO:0000256" key="2">
    <source>
        <dbReference type="ARBA" id="ARBA00011073"/>
    </source>
</evidence>
<dbReference type="PANTHER" id="PTHR10795">
    <property type="entry name" value="PROPROTEIN CONVERTASE SUBTILISIN/KEXIN"/>
    <property type="match status" value="1"/>
</dbReference>
<dbReference type="InterPro" id="IPR023828">
    <property type="entry name" value="Peptidase_S8_Ser-AS"/>
</dbReference>
<feature type="active site" description="Charge relay system" evidence="8 9">
    <location>
        <position position="523"/>
    </location>
</feature>
<dbReference type="Pfam" id="PF05922">
    <property type="entry name" value="Inhibitor_I9"/>
    <property type="match status" value="1"/>
</dbReference>
<evidence type="ECO:0000256" key="6">
    <source>
        <dbReference type="ARBA" id="ARBA00022825"/>
    </source>
</evidence>
<evidence type="ECO:0000256" key="8">
    <source>
        <dbReference type="PIRSR" id="PIRSR615500-1"/>
    </source>
</evidence>
<evidence type="ECO:0000256" key="3">
    <source>
        <dbReference type="ARBA" id="ARBA00022670"/>
    </source>
</evidence>
<protein>
    <submittedName>
        <fullName evidence="15">OLC1v1006704C1</fullName>
    </submittedName>
</protein>
<keyword evidence="4 11" id="KW-0732">Signal</keyword>
<keyword evidence="16" id="KW-1185">Reference proteome</keyword>
<dbReference type="CDD" id="cd04852">
    <property type="entry name" value="Peptidases_S8_3"/>
    <property type="match status" value="1"/>
</dbReference>
<dbReference type="Gene3D" id="3.40.50.200">
    <property type="entry name" value="Peptidase S8/S53 domain"/>
    <property type="match status" value="1"/>
</dbReference>
<name>A0AAV1DL12_OLDCO</name>
<dbReference type="InterPro" id="IPR036852">
    <property type="entry name" value="Peptidase_S8/S53_dom_sf"/>
</dbReference>
<evidence type="ECO:0000256" key="9">
    <source>
        <dbReference type="PROSITE-ProRule" id="PRU01240"/>
    </source>
</evidence>
<dbReference type="Gene3D" id="3.30.70.80">
    <property type="entry name" value="Peptidase S8 propeptide/proteinase inhibitor I9"/>
    <property type="match status" value="1"/>
</dbReference>
<feature type="domain" description="Subtilisin-like protease fibronectin type-III" evidence="14">
    <location>
        <begin position="628"/>
        <end position="727"/>
    </location>
</feature>
<organism evidence="15 16">
    <name type="scientific">Oldenlandia corymbosa var. corymbosa</name>
    <dbReference type="NCBI Taxonomy" id="529605"/>
    <lineage>
        <taxon>Eukaryota</taxon>
        <taxon>Viridiplantae</taxon>
        <taxon>Streptophyta</taxon>
        <taxon>Embryophyta</taxon>
        <taxon>Tracheophyta</taxon>
        <taxon>Spermatophyta</taxon>
        <taxon>Magnoliopsida</taxon>
        <taxon>eudicotyledons</taxon>
        <taxon>Gunneridae</taxon>
        <taxon>Pentapetalae</taxon>
        <taxon>asterids</taxon>
        <taxon>lamiids</taxon>
        <taxon>Gentianales</taxon>
        <taxon>Rubiaceae</taxon>
        <taxon>Rubioideae</taxon>
        <taxon>Spermacoceae</taxon>
        <taxon>Hedyotis-Oldenlandia complex</taxon>
        <taxon>Oldenlandia</taxon>
    </lineage>
</organism>
<dbReference type="InterPro" id="IPR041469">
    <property type="entry name" value="Subtilisin-like_FN3"/>
</dbReference>
<evidence type="ECO:0000256" key="11">
    <source>
        <dbReference type="SAM" id="SignalP"/>
    </source>
</evidence>
<dbReference type="Proteomes" id="UP001161247">
    <property type="component" value="Chromosome 5"/>
</dbReference>
<dbReference type="FunFam" id="3.30.70.80:FF:000002">
    <property type="entry name" value="Subtilisin-like protease SBT5.3"/>
    <property type="match status" value="1"/>
</dbReference>
<dbReference type="Gene3D" id="2.60.40.2310">
    <property type="match status" value="1"/>
</dbReference>
<dbReference type="PROSITE" id="PS00138">
    <property type="entry name" value="SUBTILASE_SER"/>
    <property type="match status" value="1"/>
</dbReference>
<dbReference type="PROSITE" id="PS00136">
    <property type="entry name" value="SUBTILASE_ASP"/>
    <property type="match status" value="1"/>
</dbReference>
<feature type="domain" description="Peptidase S8/S53" evidence="12">
    <location>
        <begin position="136"/>
        <end position="569"/>
    </location>
</feature>
<dbReference type="SUPFAM" id="SSF52743">
    <property type="entry name" value="Subtilisin-like"/>
    <property type="match status" value="1"/>
</dbReference>
<comment type="subcellular location">
    <subcellularLocation>
        <location evidence="1">Secreted</location>
    </subcellularLocation>
</comment>
<keyword evidence="5 9" id="KW-0378">Hydrolase</keyword>
<dbReference type="InterPro" id="IPR000209">
    <property type="entry name" value="Peptidase_S8/S53_dom"/>
</dbReference>
<feature type="signal peptide" evidence="11">
    <location>
        <begin position="1"/>
        <end position="23"/>
    </location>
</feature>
<dbReference type="CDD" id="cd02120">
    <property type="entry name" value="PA_subtilisin_like"/>
    <property type="match status" value="1"/>
</dbReference>
<dbReference type="InterPro" id="IPR010259">
    <property type="entry name" value="S8pro/Inhibitor_I9"/>
</dbReference>
<evidence type="ECO:0000259" key="14">
    <source>
        <dbReference type="Pfam" id="PF17766"/>
    </source>
</evidence>
<dbReference type="InterPro" id="IPR034197">
    <property type="entry name" value="Peptidases_S8_3"/>
</dbReference>
<evidence type="ECO:0000256" key="7">
    <source>
        <dbReference type="ARBA" id="ARBA00023180"/>
    </source>
</evidence>
<dbReference type="EMBL" id="OX459122">
    <property type="protein sequence ID" value="CAI9107367.1"/>
    <property type="molecule type" value="Genomic_DNA"/>
</dbReference>
<feature type="active site" description="Charge relay system" evidence="8 9">
    <location>
        <position position="143"/>
    </location>
</feature>
<evidence type="ECO:0000313" key="16">
    <source>
        <dbReference type="Proteomes" id="UP001161247"/>
    </source>
</evidence>
<dbReference type="InterPro" id="IPR037045">
    <property type="entry name" value="S8pro/Inhibitor_I9_sf"/>
</dbReference>
<dbReference type="GO" id="GO:0004252">
    <property type="term" value="F:serine-type endopeptidase activity"/>
    <property type="evidence" value="ECO:0007669"/>
    <property type="project" value="UniProtKB-UniRule"/>
</dbReference>
<sequence length="735" mass="79064">MAKMSSSFWHSLTLFAICVCTLGGSISVANEERKVYIVYMGALPSNPNYSPETHHLSLLQQVTGSSFNRESLIRSYTRSLNGFAARLTEKEAAKLSRDEAVVSIFPNKIFHIRTTRSWDFIGFPQNVQRNLNGEGEVIIGILDTGIWPENPSFKDDGFGPIPKKWKGECKGGPNFTCNKKIIGARTYPEESCRDTEGHGSHTASTAAGNVVKNTSFYGIAGGVARGGAPSARIAAYKVCSEIGCSEMDIMAAFDDAIADGVDILSLSLGPDYPLSLDIDGVAIGGFHAAEKGILTLQAAGNGGPEPGQTPSVAPWLFGVAASTTDRKIFTKVVLGNGKILEGYSVNSFKLNGTQFPVVYGAVAPGCEVESARSCQKNCLDPKLVKGKIILCDDPFADHYAYEVGAIGFISPGRTLNVSSVSPYASVILDSQVFDLATSYYKSTKNPTMNILKSGEVKNLDTPIVATFSSRGPNAIIPDILKPDIIAPGVEILAAFSLETPPSDPNDSDIDKRRVSYSILSGTSMSCPHVTGAAAYVKSMHLDWSASAIKSALMTTADASRMKISVSKYGDNEFSYGAGHLNPIKAANPGIVYETTKEEYHKLLCSMNLGSGFNISCNDYKPGSFEAKDLNYPSMAATIESNNVGKFKFEFKRRAKNVGAAKSIYQAKTNCYQSGCKVTVVPKRLEFKALNEEIPFVITISGENIERVLSASLEWNDGIHVARSPIVVYKPQIVSS</sequence>
<dbReference type="Pfam" id="PF00082">
    <property type="entry name" value="Peptidase_S8"/>
    <property type="match status" value="1"/>
</dbReference>
<proteinExistence type="inferred from homology"/>
<dbReference type="PROSITE" id="PS51892">
    <property type="entry name" value="SUBTILASE"/>
    <property type="match status" value="1"/>
</dbReference>
<dbReference type="Pfam" id="PF17766">
    <property type="entry name" value="fn3_6"/>
    <property type="match status" value="1"/>
</dbReference>
<dbReference type="GO" id="GO:0005576">
    <property type="term" value="C:extracellular region"/>
    <property type="evidence" value="ECO:0007669"/>
    <property type="project" value="UniProtKB-SubCell"/>
</dbReference>
<dbReference type="InterPro" id="IPR023827">
    <property type="entry name" value="Peptidase_S8_Asp-AS"/>
</dbReference>
<comment type="similarity">
    <text evidence="2 9 10">Belongs to the peptidase S8 family.</text>
</comment>
<dbReference type="InterPro" id="IPR015500">
    <property type="entry name" value="Peptidase_S8_subtilisin-rel"/>
</dbReference>
<evidence type="ECO:0000256" key="5">
    <source>
        <dbReference type="ARBA" id="ARBA00022801"/>
    </source>
</evidence>
<evidence type="ECO:0000259" key="13">
    <source>
        <dbReference type="Pfam" id="PF05922"/>
    </source>
</evidence>